<sequence length="83" mass="8767">MWGSVCCASEFHARLRVRSAIAPVRGLRGPALALGIFSAFWTALALRLAQPPFSLGMRGVAVFALAGASGAIEAPPHAQRRPR</sequence>
<gene>
    <name evidence="2" type="ORF">PMO31116_03886</name>
</gene>
<dbReference type="EMBL" id="CABPSD010000013">
    <property type="protein sequence ID" value="VVE36301.1"/>
    <property type="molecule type" value="Genomic_DNA"/>
</dbReference>
<organism evidence="2 3">
    <name type="scientific">Pandoraea morbifera</name>
    <dbReference type="NCBI Taxonomy" id="2508300"/>
    <lineage>
        <taxon>Bacteria</taxon>
        <taxon>Pseudomonadati</taxon>
        <taxon>Pseudomonadota</taxon>
        <taxon>Betaproteobacteria</taxon>
        <taxon>Burkholderiales</taxon>
        <taxon>Burkholderiaceae</taxon>
        <taxon>Pandoraea</taxon>
    </lineage>
</organism>
<dbReference type="Proteomes" id="UP000368474">
    <property type="component" value="Unassembled WGS sequence"/>
</dbReference>
<feature type="transmembrane region" description="Helical" evidence="1">
    <location>
        <begin position="55"/>
        <end position="74"/>
    </location>
</feature>
<evidence type="ECO:0000313" key="2">
    <source>
        <dbReference type="EMBL" id="VVE36301.1"/>
    </source>
</evidence>
<keyword evidence="1" id="KW-0472">Membrane</keyword>
<evidence type="ECO:0000256" key="1">
    <source>
        <dbReference type="SAM" id="Phobius"/>
    </source>
</evidence>
<reference evidence="2 3" key="1">
    <citation type="submission" date="2019-08" db="EMBL/GenBank/DDBJ databases">
        <authorList>
            <person name="Peeters C."/>
        </authorList>
    </citation>
    <scope>NUCLEOTIDE SEQUENCE [LARGE SCALE GENOMIC DNA]</scope>
    <source>
        <strain evidence="2 3">LMG 31116</strain>
    </source>
</reference>
<feature type="transmembrane region" description="Helical" evidence="1">
    <location>
        <begin position="31"/>
        <end position="49"/>
    </location>
</feature>
<keyword evidence="3" id="KW-1185">Reference proteome</keyword>
<name>A0A5E4XIU9_9BURK</name>
<proteinExistence type="predicted"/>
<protein>
    <submittedName>
        <fullName evidence="2">MFS transporter</fullName>
    </submittedName>
</protein>
<dbReference type="AlphaFoldDB" id="A0A5E4XIU9"/>
<evidence type="ECO:0000313" key="3">
    <source>
        <dbReference type="Proteomes" id="UP000368474"/>
    </source>
</evidence>
<keyword evidence="1" id="KW-0812">Transmembrane</keyword>
<keyword evidence="1" id="KW-1133">Transmembrane helix</keyword>
<accession>A0A5E4XIU9</accession>